<feature type="compositionally biased region" description="Low complexity" evidence="1">
    <location>
        <begin position="595"/>
        <end position="607"/>
    </location>
</feature>
<proteinExistence type="predicted"/>
<gene>
    <name evidence="5" type="ORF">AK88_05252</name>
</gene>
<dbReference type="RefSeq" id="XP_012338277.1">
    <property type="nucleotide sequence ID" value="XM_012482854.1"/>
</dbReference>
<evidence type="ECO:0000313" key="5">
    <source>
        <dbReference type="EMBL" id="KJP85113.1"/>
    </source>
</evidence>
<evidence type="ECO:0000259" key="4">
    <source>
        <dbReference type="Pfam" id="PF12879"/>
    </source>
</evidence>
<feature type="chain" id="PRO_5002343555" description="Schizont-infected cell agglutination C-terminal domain-containing protein" evidence="3">
    <location>
        <begin position="17"/>
        <end position="1038"/>
    </location>
</feature>
<organism evidence="5 6">
    <name type="scientific">Plasmodium fragile</name>
    <dbReference type="NCBI Taxonomy" id="5857"/>
    <lineage>
        <taxon>Eukaryota</taxon>
        <taxon>Sar</taxon>
        <taxon>Alveolata</taxon>
        <taxon>Apicomplexa</taxon>
        <taxon>Aconoidasida</taxon>
        <taxon>Haemosporida</taxon>
        <taxon>Plasmodiidae</taxon>
        <taxon>Plasmodium</taxon>
        <taxon>Plasmodium (Plasmodium)</taxon>
    </lineage>
</organism>
<feature type="compositionally biased region" description="Pro residues" evidence="1">
    <location>
        <begin position="376"/>
        <end position="385"/>
    </location>
</feature>
<feature type="domain" description="Schizont-infected cell agglutination C-terminal" evidence="4">
    <location>
        <begin position="671"/>
        <end position="768"/>
    </location>
</feature>
<reference evidence="5 6" key="1">
    <citation type="submission" date="2014-03" db="EMBL/GenBank/DDBJ databases">
        <title>The Genome Sequence of Plasmodium fragile nilgiri.</title>
        <authorList>
            <consortium name="The Broad Institute Genomics Platform"/>
            <consortium name="The Broad Institute Genome Sequencing Center for Infectious Disease"/>
            <person name="Neafsey D."/>
            <person name="Duraisingh M."/>
            <person name="Young S.K."/>
            <person name="Zeng Q."/>
            <person name="Gargeya S."/>
            <person name="Abouelleil A."/>
            <person name="Alvarado L."/>
            <person name="Chapman S.B."/>
            <person name="Gainer-Dewar J."/>
            <person name="Goldberg J."/>
            <person name="Griggs A."/>
            <person name="Gujja S."/>
            <person name="Hansen M."/>
            <person name="Howarth C."/>
            <person name="Imamovic A."/>
            <person name="Larimer J."/>
            <person name="Pearson M."/>
            <person name="Poon T.W."/>
            <person name="Priest M."/>
            <person name="Roberts A."/>
            <person name="Saif S."/>
            <person name="Shea T."/>
            <person name="Sykes S."/>
            <person name="Wortman J."/>
            <person name="Nusbaum C."/>
            <person name="Birren B."/>
        </authorList>
    </citation>
    <scope>NUCLEOTIDE SEQUENCE [LARGE SCALE GENOMIC DNA]</scope>
    <source>
        <strain evidence="6">nilgiri</strain>
    </source>
</reference>
<feature type="compositionally biased region" description="Low complexity" evidence="1">
    <location>
        <begin position="446"/>
        <end position="464"/>
    </location>
</feature>
<feature type="compositionally biased region" description="Gly residues" evidence="1">
    <location>
        <begin position="551"/>
        <end position="568"/>
    </location>
</feature>
<feature type="transmembrane region" description="Helical" evidence="2">
    <location>
        <begin position="654"/>
        <end position="674"/>
    </location>
</feature>
<feature type="compositionally biased region" description="Basic and acidic residues" evidence="1">
    <location>
        <begin position="263"/>
        <end position="281"/>
    </location>
</feature>
<name>A0A0D9QDN5_PLAFR</name>
<dbReference type="AlphaFoldDB" id="A0A0D9QDN5"/>
<dbReference type="EMBL" id="KQ001749">
    <property type="protein sequence ID" value="KJP85113.1"/>
    <property type="molecule type" value="Genomic_DNA"/>
</dbReference>
<evidence type="ECO:0000256" key="3">
    <source>
        <dbReference type="SAM" id="SignalP"/>
    </source>
</evidence>
<dbReference type="InterPro" id="IPR024288">
    <property type="entry name" value="SICA_C"/>
</dbReference>
<keyword evidence="2" id="KW-0812">Transmembrane</keyword>
<dbReference type="VEuPathDB" id="PlasmoDB:AK88_05252"/>
<feature type="compositionally biased region" description="Basic and acidic residues" evidence="1">
    <location>
        <begin position="310"/>
        <end position="333"/>
    </location>
</feature>
<feature type="compositionally biased region" description="Basic and acidic residues" evidence="1">
    <location>
        <begin position="423"/>
        <end position="443"/>
    </location>
</feature>
<evidence type="ECO:0000256" key="1">
    <source>
        <dbReference type="SAM" id="MobiDB-lite"/>
    </source>
</evidence>
<dbReference type="Pfam" id="PF12879">
    <property type="entry name" value="SICA_C"/>
    <property type="match status" value="1"/>
</dbReference>
<feature type="signal peptide" evidence="3">
    <location>
        <begin position="1"/>
        <end position="16"/>
    </location>
</feature>
<feature type="region of interest" description="Disordered" evidence="1">
    <location>
        <begin position="263"/>
        <end position="645"/>
    </location>
</feature>
<dbReference type="OrthoDB" id="383264at2759"/>
<keyword evidence="2" id="KW-0472">Membrane</keyword>
<feature type="compositionally biased region" description="Polar residues" evidence="1">
    <location>
        <begin position="343"/>
        <end position="359"/>
    </location>
</feature>
<keyword evidence="3" id="KW-0732">Signal</keyword>
<evidence type="ECO:0000256" key="2">
    <source>
        <dbReference type="SAM" id="Phobius"/>
    </source>
</evidence>
<feature type="compositionally biased region" description="Low complexity" evidence="1">
    <location>
        <begin position="613"/>
        <end position="630"/>
    </location>
</feature>
<feature type="compositionally biased region" description="Gly residues" evidence="1">
    <location>
        <begin position="576"/>
        <end position="594"/>
    </location>
</feature>
<evidence type="ECO:0000313" key="6">
    <source>
        <dbReference type="Proteomes" id="UP000054561"/>
    </source>
</evidence>
<feature type="compositionally biased region" description="Low complexity" evidence="1">
    <location>
        <begin position="494"/>
        <end position="507"/>
    </location>
</feature>
<dbReference type="Proteomes" id="UP000054561">
    <property type="component" value="Unassembled WGS sequence"/>
</dbReference>
<protein>
    <recommendedName>
        <fullName evidence="4">Schizont-infected cell agglutination C-terminal domain-containing protein</fullName>
    </recommendedName>
</protein>
<feature type="compositionally biased region" description="Pro residues" evidence="1">
    <location>
        <begin position="532"/>
        <end position="545"/>
    </location>
</feature>
<keyword evidence="2" id="KW-1133">Transmembrane helix</keyword>
<sequence>MGTVDLANALVQWVLAAGIEDQDQYEDMVWNKTKEVMAEFVDYMERDDITLYASNCDNKGWEHQNYPAGVRGVGQTVGDKIVCVLMVGALFFMNGWTSTESTRQREDDTSERIRAHLLCAIVHMFSQVLHESVCRSRWGIFYAWYSMEQMDTGPGSFPAGLIKKGTCGRNISSDVQIRDLELNAEVKKWLGQNSTLKKAITRVQGHALCTTRWQDAWSIDEILGNGTIQDTQGLPIAPIVHELKEGINELFTEIGKQAADSIEKREQVKKAQLEKDDKNGQERASNAATQAPAKPVAPTAKETPQGPTAGKDKEKKEDAKKSTEGTTKDKSSEKGQPPAVQSPGVSGTGSTPAPESQAPSGGVGRTDATASEDVPRPPPASPSHPVPDEAKSDARPAGPKGASGQGPDKRAKDDQTPASSADPDSKAKDDKDTETKEGVHDGNRVSVSVSFGSSSTSSECSGTEAGANKETTDQTKPAEPAAAGGSDPKPPPTTITTATETTSTETPGAGNTRDKKDDDSGAAIVDGDNDDPPPLNPPKPKPNPNPNQSGSEGGPTSGEAPSGGGISGGEVTADGSGSGAGAGAGGGGASGAGSSGPSSTGHQSPGSSGPGSTGSTTTGGSSRSGGSTTGEIQPTLPPPSKPFDPRDLIPYTPAIIPAVVGIGVIAFFLWKYFAYLAKRRRTFRTVRDVPSPPLDEEILEHLQRGELPPPAYGYTMVTQPASISGRARPPRVHKRTIIELHLEVLNECEATEWDTVKEDYWQILVEQFARDLEPAANGHSSSTVCAAHLDSPNDDATTRDAPIDCGPYQCPVDEDDPWGCMEYIQLPTDPCPPHQQDPDPWSCMENIQLDSQQNARSNPAHATSECTHWMHWIDRNKDILRECTTQPWFLQLKSDWKQYYQQHATDAASSENRAAATMERNKLHAWNAWVAKQHALMNTYSEEEWFQHLLENIEEHIPATGDVPAVDTDLEVEKVMAADDILRVKVAPCTQLHKQPYMKQPLTAKTWILILASVIEECEIENIMQQTELYVDDLLQQC</sequence>
<dbReference type="GeneID" id="24270566"/>
<accession>A0A0D9QDN5</accession>
<keyword evidence="6" id="KW-1185">Reference proteome</keyword>